<keyword evidence="7" id="KW-1185">Reference proteome</keyword>
<dbReference type="GO" id="GO:0007165">
    <property type="term" value="P:signal transduction"/>
    <property type="evidence" value="ECO:0007669"/>
    <property type="project" value="UniProtKB-KW"/>
</dbReference>
<evidence type="ECO:0000313" key="7">
    <source>
        <dbReference type="Proteomes" id="UP000198804"/>
    </source>
</evidence>
<dbReference type="SMART" id="SM00283">
    <property type="entry name" value="MA"/>
    <property type="match status" value="1"/>
</dbReference>
<dbReference type="STRING" id="414703.SAMN04488125_105221"/>
<evidence type="ECO:0000256" key="1">
    <source>
        <dbReference type="ARBA" id="ARBA00023224"/>
    </source>
</evidence>
<keyword evidence="1 3" id="KW-0807">Transducer</keyword>
<feature type="compositionally biased region" description="Basic and acidic residues" evidence="4">
    <location>
        <begin position="1"/>
        <end position="10"/>
    </location>
</feature>
<dbReference type="EMBL" id="FOSV01000005">
    <property type="protein sequence ID" value="SFK89257.1"/>
    <property type="molecule type" value="Genomic_DNA"/>
</dbReference>
<gene>
    <name evidence="6" type="ORF">SAMN04488125_105221</name>
</gene>
<evidence type="ECO:0000256" key="4">
    <source>
        <dbReference type="SAM" id="MobiDB-lite"/>
    </source>
</evidence>
<dbReference type="Pfam" id="PF00015">
    <property type="entry name" value="MCPsignal"/>
    <property type="match status" value="1"/>
</dbReference>
<dbReference type="AlphaFoldDB" id="A0A1I4DA67"/>
<proteinExistence type="inferred from homology"/>
<dbReference type="InterPro" id="IPR004090">
    <property type="entry name" value="Chemotax_Me-accpt_rcpt"/>
</dbReference>
<dbReference type="PANTHER" id="PTHR32089">
    <property type="entry name" value="METHYL-ACCEPTING CHEMOTAXIS PROTEIN MCPB"/>
    <property type="match status" value="1"/>
</dbReference>
<evidence type="ECO:0000313" key="6">
    <source>
        <dbReference type="EMBL" id="SFK89257.1"/>
    </source>
</evidence>
<evidence type="ECO:0000256" key="3">
    <source>
        <dbReference type="PROSITE-ProRule" id="PRU00284"/>
    </source>
</evidence>
<dbReference type="Proteomes" id="UP000198804">
    <property type="component" value="Unassembled WGS sequence"/>
</dbReference>
<accession>A0A1I4DA67</accession>
<dbReference type="PROSITE" id="PS50111">
    <property type="entry name" value="CHEMOTAXIS_TRANSDUC_2"/>
    <property type="match status" value="1"/>
</dbReference>
<evidence type="ECO:0000256" key="2">
    <source>
        <dbReference type="ARBA" id="ARBA00029447"/>
    </source>
</evidence>
<dbReference type="OrthoDB" id="4514964at2"/>
<comment type="similarity">
    <text evidence="2">Belongs to the methyl-accepting chemotaxis (MCP) protein family.</text>
</comment>
<dbReference type="GO" id="GO:0004888">
    <property type="term" value="F:transmembrane signaling receptor activity"/>
    <property type="evidence" value="ECO:0007669"/>
    <property type="project" value="InterPro"/>
</dbReference>
<dbReference type="SUPFAM" id="SSF58104">
    <property type="entry name" value="Methyl-accepting chemotaxis protein (MCP) signaling domain"/>
    <property type="match status" value="1"/>
</dbReference>
<dbReference type="Gene3D" id="1.10.287.950">
    <property type="entry name" value="Methyl-accepting chemotaxis protein"/>
    <property type="match status" value="1"/>
</dbReference>
<protein>
    <submittedName>
        <fullName evidence="6">Methyl-accepting chemotaxis protein (MCP) signalling domain-containing protein</fullName>
    </submittedName>
</protein>
<dbReference type="GO" id="GO:0016020">
    <property type="term" value="C:membrane"/>
    <property type="evidence" value="ECO:0007669"/>
    <property type="project" value="InterPro"/>
</dbReference>
<dbReference type="RefSeq" id="WP_091944406.1">
    <property type="nucleotide sequence ID" value="NZ_FOSV01000005.1"/>
</dbReference>
<feature type="domain" description="Methyl-accepting transducer" evidence="5">
    <location>
        <begin position="102"/>
        <end position="312"/>
    </location>
</feature>
<sequence>MLPLKFRRDAGPSVPTNTESRVEAPSDEARLVAAIERLAKGASPDDEPSLVGTPFGTALGDLGRSRRAGLRAERAKLAAVAKEASEGAINIGWTTYDIGEVAQSTQTIASAIEEMVASIAEVSETSDSAGACAVAARDAMASCTADVRNARAAMDAIRDRTHQIDERLKLLQNAIAEIGTMAGTIATISSQTNLLALNATIEAARAGEAGRGFSVVAAEVKSLSGQTARSTEQIRTWLNTLQGEMGQIAKAVEESRVAVATGSTVVDDLGGRVEGAAERISQTSELNAALAVALGQQRSATSEISGSVQSIAEKAAKTRTEIESITGRLVKAETLAQAGLEETAGIEHYELVRLPADIGLWKRALATILVGFSPADQAAATLRGRAAKRAAEAARASGADAGAVEAFLTADAKAHEEAARMVTAIAQGNWDVGTPAYKAATGAMREMIQAAKRIVGER</sequence>
<dbReference type="PANTHER" id="PTHR32089:SF112">
    <property type="entry name" value="LYSOZYME-LIKE PROTEIN-RELATED"/>
    <property type="match status" value="1"/>
</dbReference>
<dbReference type="PRINTS" id="PR00260">
    <property type="entry name" value="CHEMTRNSDUCR"/>
</dbReference>
<organism evidence="6 7">
    <name type="scientific">Methylorubrum salsuginis</name>
    <dbReference type="NCBI Taxonomy" id="414703"/>
    <lineage>
        <taxon>Bacteria</taxon>
        <taxon>Pseudomonadati</taxon>
        <taxon>Pseudomonadota</taxon>
        <taxon>Alphaproteobacteria</taxon>
        <taxon>Hyphomicrobiales</taxon>
        <taxon>Methylobacteriaceae</taxon>
        <taxon>Methylorubrum</taxon>
    </lineage>
</organism>
<feature type="region of interest" description="Disordered" evidence="4">
    <location>
        <begin position="1"/>
        <end position="26"/>
    </location>
</feature>
<reference evidence="7" key="1">
    <citation type="submission" date="2016-10" db="EMBL/GenBank/DDBJ databases">
        <authorList>
            <person name="Varghese N."/>
            <person name="Submissions S."/>
        </authorList>
    </citation>
    <scope>NUCLEOTIDE SEQUENCE [LARGE SCALE GENOMIC DNA]</scope>
    <source>
        <strain evidence="7">CGMCC 1.6474</strain>
    </source>
</reference>
<evidence type="ECO:0000259" key="5">
    <source>
        <dbReference type="PROSITE" id="PS50111"/>
    </source>
</evidence>
<dbReference type="InterPro" id="IPR004089">
    <property type="entry name" value="MCPsignal_dom"/>
</dbReference>
<dbReference type="GO" id="GO:0006935">
    <property type="term" value="P:chemotaxis"/>
    <property type="evidence" value="ECO:0007669"/>
    <property type="project" value="InterPro"/>
</dbReference>
<name>A0A1I4DA67_9HYPH</name>